<feature type="domain" description="HTH cro/C1-type" evidence="2">
    <location>
        <begin position="12"/>
        <end position="66"/>
    </location>
</feature>
<organism evidence="3 4">
    <name type="scientific">Brevibacillus laterosporus LMG 15441</name>
    <dbReference type="NCBI Taxonomy" id="1042163"/>
    <lineage>
        <taxon>Bacteria</taxon>
        <taxon>Bacillati</taxon>
        <taxon>Bacillota</taxon>
        <taxon>Bacilli</taxon>
        <taxon>Bacillales</taxon>
        <taxon>Paenibacillaceae</taxon>
        <taxon>Brevibacillus</taxon>
    </lineage>
</organism>
<dbReference type="SUPFAM" id="SSF51182">
    <property type="entry name" value="RmlC-like cupins"/>
    <property type="match status" value="1"/>
</dbReference>
<dbReference type="HOGENOM" id="CLU_085376_3_2_9"/>
<dbReference type="eggNOG" id="COG1396">
    <property type="taxonomic scope" value="Bacteria"/>
</dbReference>
<dbReference type="GO" id="GO:0003700">
    <property type="term" value="F:DNA-binding transcription factor activity"/>
    <property type="evidence" value="ECO:0007669"/>
    <property type="project" value="TreeGrafter"/>
</dbReference>
<dbReference type="SMART" id="SM00530">
    <property type="entry name" value="HTH_XRE"/>
    <property type="match status" value="1"/>
</dbReference>
<dbReference type="Gene3D" id="1.10.260.40">
    <property type="entry name" value="lambda repressor-like DNA-binding domains"/>
    <property type="match status" value="1"/>
</dbReference>
<accession>A0A075REM8</accession>
<dbReference type="CDD" id="cd02209">
    <property type="entry name" value="cupin_XRE_C"/>
    <property type="match status" value="1"/>
</dbReference>
<proteinExistence type="predicted"/>
<dbReference type="CDD" id="cd00093">
    <property type="entry name" value="HTH_XRE"/>
    <property type="match status" value="1"/>
</dbReference>
<evidence type="ECO:0000259" key="2">
    <source>
        <dbReference type="PROSITE" id="PS50943"/>
    </source>
</evidence>
<dbReference type="InterPro" id="IPR010982">
    <property type="entry name" value="Lambda_DNA-bd_dom_sf"/>
</dbReference>
<keyword evidence="4" id="KW-1185">Reference proteome</keyword>
<dbReference type="InterPro" id="IPR001387">
    <property type="entry name" value="Cro/C1-type_HTH"/>
</dbReference>
<dbReference type="PROSITE" id="PS50943">
    <property type="entry name" value="HTH_CROC1"/>
    <property type="match status" value="1"/>
</dbReference>
<dbReference type="InterPro" id="IPR050807">
    <property type="entry name" value="TransReg_Diox_bact_type"/>
</dbReference>
<gene>
    <name evidence="3" type="primary">puuR_3</name>
    <name evidence="3" type="ORF">BRLA_c035030</name>
</gene>
<dbReference type="Pfam" id="PF01381">
    <property type="entry name" value="HTH_3"/>
    <property type="match status" value="1"/>
</dbReference>
<dbReference type="EMBL" id="CP007806">
    <property type="protein sequence ID" value="AIG27815.1"/>
    <property type="molecule type" value="Genomic_DNA"/>
</dbReference>
<name>A0A075REM8_BRELA</name>
<dbReference type="PANTHER" id="PTHR46797">
    <property type="entry name" value="HTH-TYPE TRANSCRIPTIONAL REGULATOR"/>
    <property type="match status" value="1"/>
</dbReference>
<dbReference type="GO" id="GO:0005829">
    <property type="term" value="C:cytosol"/>
    <property type="evidence" value="ECO:0007669"/>
    <property type="project" value="TreeGrafter"/>
</dbReference>
<dbReference type="SUPFAM" id="SSF47413">
    <property type="entry name" value="lambda repressor-like DNA-binding domains"/>
    <property type="match status" value="1"/>
</dbReference>
<dbReference type="Proteomes" id="UP000005850">
    <property type="component" value="Chromosome"/>
</dbReference>
<dbReference type="GO" id="GO:0003677">
    <property type="term" value="F:DNA binding"/>
    <property type="evidence" value="ECO:0007669"/>
    <property type="project" value="UniProtKB-KW"/>
</dbReference>
<sequence>MTLPIELIGNKIRAVRKEKGYTLEVMASKTGLSKGLLSQVERGISQPSLESLWRITKALEAPLIHFFEDVEQSHIHVVRKDKRRLMVFPDSTGTYSLLSGGGASKLAVMEVRLQPGEQAKDVFVSHEGEECLVVIEGQLQVKLTEDEYQLETGDSIYFDKAQLHTVANVSDALTVAIWSVSSPRF</sequence>
<dbReference type="PANTHER" id="PTHR46797:SF1">
    <property type="entry name" value="METHYLPHOSPHONATE SYNTHASE"/>
    <property type="match status" value="1"/>
</dbReference>
<dbReference type="InterPro" id="IPR013096">
    <property type="entry name" value="Cupin_2"/>
</dbReference>
<dbReference type="KEGG" id="blr:BRLA_c035030"/>
<dbReference type="InterPro" id="IPR014710">
    <property type="entry name" value="RmlC-like_jellyroll"/>
</dbReference>
<dbReference type="Pfam" id="PF07883">
    <property type="entry name" value="Cupin_2"/>
    <property type="match status" value="1"/>
</dbReference>
<keyword evidence="1" id="KW-0238">DNA-binding</keyword>
<evidence type="ECO:0000313" key="3">
    <source>
        <dbReference type="EMBL" id="AIG27815.1"/>
    </source>
</evidence>
<dbReference type="RefSeq" id="WP_003336677.1">
    <property type="nucleotide sequence ID" value="NZ_CP007806.1"/>
</dbReference>
<protein>
    <submittedName>
        <fullName evidence="3">HTH-type transcriptional regulator PuuR</fullName>
    </submittedName>
</protein>
<reference evidence="3 4" key="1">
    <citation type="journal article" date="2011" name="J. Bacteriol.">
        <title>Genome sequence of Brevibacillus laterosporus LMG 15441, a pathogen of invertebrates.</title>
        <authorList>
            <person name="Djukic M."/>
            <person name="Poehlein A."/>
            <person name="Thurmer A."/>
            <person name="Daniel R."/>
        </authorList>
    </citation>
    <scope>NUCLEOTIDE SEQUENCE [LARGE SCALE GENOMIC DNA]</scope>
    <source>
        <strain evidence="3 4">LMG 15441</strain>
    </source>
</reference>
<evidence type="ECO:0000256" key="1">
    <source>
        <dbReference type="ARBA" id="ARBA00023125"/>
    </source>
</evidence>
<dbReference type="eggNOG" id="COG3837">
    <property type="taxonomic scope" value="Bacteria"/>
</dbReference>
<dbReference type="AlphaFoldDB" id="A0A075REM8"/>
<dbReference type="InterPro" id="IPR011051">
    <property type="entry name" value="RmlC_Cupin_sf"/>
</dbReference>
<dbReference type="STRING" id="1042163.BRLA_c035030"/>
<dbReference type="Gene3D" id="2.60.120.10">
    <property type="entry name" value="Jelly Rolls"/>
    <property type="match status" value="1"/>
</dbReference>
<evidence type="ECO:0000313" key="4">
    <source>
        <dbReference type="Proteomes" id="UP000005850"/>
    </source>
</evidence>